<dbReference type="GO" id="GO:0005615">
    <property type="term" value="C:extracellular space"/>
    <property type="evidence" value="ECO:0007669"/>
    <property type="project" value="TreeGrafter"/>
</dbReference>
<evidence type="ECO:0000256" key="6">
    <source>
        <dbReference type="ARBA" id="ARBA00022833"/>
    </source>
</evidence>
<name>A0AAC9TZF6_9GAMM</name>
<evidence type="ECO:0000256" key="4">
    <source>
        <dbReference type="ARBA" id="ARBA00022723"/>
    </source>
</evidence>
<dbReference type="AlphaFoldDB" id="A0AAC9TZF6"/>
<dbReference type="PANTHER" id="PTHR11705:SF143">
    <property type="entry name" value="SLL0236 PROTEIN"/>
    <property type="match status" value="1"/>
</dbReference>
<evidence type="ECO:0000256" key="1">
    <source>
        <dbReference type="ARBA" id="ARBA00001947"/>
    </source>
</evidence>
<keyword evidence="9" id="KW-0121">Carboxypeptidase</keyword>
<dbReference type="Proteomes" id="UP000198233">
    <property type="component" value="Chromosome"/>
</dbReference>
<gene>
    <name evidence="9" type="ORF">CFF01_04180</name>
</gene>
<sequence length="340" mass="38835">MSRFSFEHAFEIDTLKRLIAQHQAHFRHRSLLDFYYRGEPLSVTAIELGSQESHAPCVLFVGGVHGVERIGAQVVLAFLGSLLNRLPWDTHLQALLNKVRLAFVPIVNPAGFLRGSRGNGQNVDLMRNAPIEAKQRVTFLLGGQRISKHLPWYRGEGMEGETRALVDYVKALHSRSSSLLALDAHSGFGLKDHLWFPHAHTCDPFGGIGYVYQLHKLFETSYPYHGHYQLAPQSHFYTTHGDIWDHLVASSDCKVPFVPLTLEMGSWAWVRKNPRQLLNFAGYFNPQASHRHHRILRRHLVLMQFLLNAAYGEVLEQITPPELIRLTDEGLRLWFNRGVR</sequence>
<evidence type="ECO:0000313" key="9">
    <source>
        <dbReference type="EMBL" id="ASJ95851.1"/>
    </source>
</evidence>
<reference evidence="9 10" key="1">
    <citation type="submission" date="2017-06" db="EMBL/GenBank/DDBJ databases">
        <title>Complete genome sequence of Shewanella marisflavi EP1 associated with anaerobic 2,4-dinitrotoluene reduction and salt tolerance.</title>
        <authorList>
            <person name="Huang J."/>
        </authorList>
    </citation>
    <scope>NUCLEOTIDE SEQUENCE [LARGE SCALE GENOMIC DNA]</scope>
    <source>
        <strain evidence="9 10">EP1</strain>
    </source>
</reference>
<dbReference type="InterPro" id="IPR057246">
    <property type="entry name" value="CARBOXYPEPT_ZN_1"/>
</dbReference>
<dbReference type="RefSeq" id="WP_088903974.1">
    <property type="nucleotide sequence ID" value="NZ_CP022272.1"/>
</dbReference>
<dbReference type="Pfam" id="PF00246">
    <property type="entry name" value="Peptidase_M14"/>
    <property type="match status" value="1"/>
</dbReference>
<dbReference type="GO" id="GO:0004181">
    <property type="term" value="F:metallocarboxypeptidase activity"/>
    <property type="evidence" value="ECO:0007669"/>
    <property type="project" value="InterPro"/>
</dbReference>
<protein>
    <submittedName>
        <fullName evidence="9">Zinc carboxypeptidase</fullName>
    </submittedName>
</protein>
<dbReference type="InterPro" id="IPR000834">
    <property type="entry name" value="Peptidase_M14"/>
</dbReference>
<dbReference type="EMBL" id="CP022272">
    <property type="protein sequence ID" value="ASJ95851.1"/>
    <property type="molecule type" value="Genomic_DNA"/>
</dbReference>
<evidence type="ECO:0000259" key="8">
    <source>
        <dbReference type="Pfam" id="PF00246"/>
    </source>
</evidence>
<dbReference type="GO" id="GO:0006508">
    <property type="term" value="P:proteolysis"/>
    <property type="evidence" value="ECO:0007669"/>
    <property type="project" value="UniProtKB-KW"/>
</dbReference>
<proteinExistence type="inferred from homology"/>
<dbReference type="PANTHER" id="PTHR11705">
    <property type="entry name" value="PROTEASE FAMILY M14 CARBOXYPEPTIDASE A,B"/>
    <property type="match status" value="1"/>
</dbReference>
<dbReference type="SUPFAM" id="SSF53187">
    <property type="entry name" value="Zn-dependent exopeptidases"/>
    <property type="match status" value="1"/>
</dbReference>
<dbReference type="GO" id="GO:0008270">
    <property type="term" value="F:zinc ion binding"/>
    <property type="evidence" value="ECO:0007669"/>
    <property type="project" value="InterPro"/>
</dbReference>
<keyword evidence="7" id="KW-0482">Metalloprotease</keyword>
<keyword evidence="6" id="KW-0862">Zinc</keyword>
<evidence type="ECO:0000256" key="7">
    <source>
        <dbReference type="ARBA" id="ARBA00023049"/>
    </source>
</evidence>
<comment type="similarity">
    <text evidence="2">Belongs to the peptidase M14 family.</text>
</comment>
<accession>A0AAC9TZF6</accession>
<dbReference type="PROSITE" id="PS00132">
    <property type="entry name" value="CARBOXYPEPT_ZN_1"/>
    <property type="match status" value="1"/>
</dbReference>
<comment type="cofactor">
    <cofactor evidence="1">
        <name>Zn(2+)</name>
        <dbReference type="ChEBI" id="CHEBI:29105"/>
    </cofactor>
</comment>
<evidence type="ECO:0000256" key="3">
    <source>
        <dbReference type="ARBA" id="ARBA00022670"/>
    </source>
</evidence>
<keyword evidence="5" id="KW-0378">Hydrolase</keyword>
<dbReference type="KEGG" id="smav:CFF01_04180"/>
<keyword evidence="4" id="KW-0479">Metal-binding</keyword>
<organism evidence="9 10">
    <name type="scientific">Shewanella marisflavi</name>
    <dbReference type="NCBI Taxonomy" id="260364"/>
    <lineage>
        <taxon>Bacteria</taxon>
        <taxon>Pseudomonadati</taxon>
        <taxon>Pseudomonadota</taxon>
        <taxon>Gammaproteobacteria</taxon>
        <taxon>Alteromonadales</taxon>
        <taxon>Shewanellaceae</taxon>
        <taxon>Shewanella</taxon>
    </lineage>
</organism>
<dbReference type="Gene3D" id="3.40.630.10">
    <property type="entry name" value="Zn peptidases"/>
    <property type="match status" value="1"/>
</dbReference>
<evidence type="ECO:0000313" key="10">
    <source>
        <dbReference type="Proteomes" id="UP000198233"/>
    </source>
</evidence>
<evidence type="ECO:0000256" key="2">
    <source>
        <dbReference type="ARBA" id="ARBA00005988"/>
    </source>
</evidence>
<keyword evidence="3" id="KW-0645">Protease</keyword>
<feature type="domain" description="Peptidase M14" evidence="8">
    <location>
        <begin position="37"/>
        <end position="245"/>
    </location>
</feature>
<evidence type="ECO:0000256" key="5">
    <source>
        <dbReference type="ARBA" id="ARBA00022801"/>
    </source>
</evidence>